<protein>
    <submittedName>
        <fullName evidence="8">RNA polymerase sigma factor</fullName>
    </submittedName>
</protein>
<dbReference type="OrthoDB" id="291047at2"/>
<dbReference type="GO" id="GO:0006352">
    <property type="term" value="P:DNA-templated transcription initiation"/>
    <property type="evidence" value="ECO:0007669"/>
    <property type="project" value="InterPro"/>
</dbReference>
<feature type="compositionally biased region" description="Pro residues" evidence="5">
    <location>
        <begin position="296"/>
        <end position="312"/>
    </location>
</feature>
<evidence type="ECO:0000313" key="8">
    <source>
        <dbReference type="EMBL" id="QEL20822.1"/>
    </source>
</evidence>
<comment type="similarity">
    <text evidence="1">Belongs to the sigma-70 factor family. ECF subfamily.</text>
</comment>
<keyword evidence="3" id="KW-0731">Sigma factor</keyword>
<keyword evidence="9" id="KW-1185">Reference proteome</keyword>
<dbReference type="NCBIfam" id="TIGR02937">
    <property type="entry name" value="sigma70-ECF"/>
    <property type="match status" value="1"/>
</dbReference>
<evidence type="ECO:0000256" key="2">
    <source>
        <dbReference type="ARBA" id="ARBA00023015"/>
    </source>
</evidence>
<feature type="region of interest" description="Disordered" evidence="5">
    <location>
        <begin position="353"/>
        <end position="379"/>
    </location>
</feature>
<feature type="region of interest" description="Disordered" evidence="5">
    <location>
        <begin position="285"/>
        <end position="333"/>
    </location>
</feature>
<feature type="domain" description="RNA polymerase sigma-70 region 2" evidence="6">
    <location>
        <begin position="42"/>
        <end position="108"/>
    </location>
</feature>
<reference evidence="9" key="1">
    <citation type="submission" date="2019-08" db="EMBL/GenBank/DDBJ databases">
        <title>Limnoglobus roseus gen. nov., sp. nov., a novel freshwater planctomycete with a giant genome from the family Gemmataceae.</title>
        <authorList>
            <person name="Kulichevskaya I.S."/>
            <person name="Naumoff D.G."/>
            <person name="Miroshnikov K."/>
            <person name="Ivanova A."/>
            <person name="Philippov D.A."/>
            <person name="Hakobyan A."/>
            <person name="Rijpstra I.C."/>
            <person name="Sinninghe Damste J.S."/>
            <person name="Liesack W."/>
            <person name="Dedysh S.N."/>
        </authorList>
    </citation>
    <scope>NUCLEOTIDE SEQUENCE [LARGE SCALE GENOMIC DNA]</scope>
    <source>
        <strain evidence="9">PX52</strain>
    </source>
</reference>
<dbReference type="SUPFAM" id="SSF88659">
    <property type="entry name" value="Sigma3 and sigma4 domains of RNA polymerase sigma factors"/>
    <property type="match status" value="1"/>
</dbReference>
<feature type="compositionally biased region" description="Basic and acidic residues" evidence="5">
    <location>
        <begin position="285"/>
        <end position="294"/>
    </location>
</feature>
<name>A0A5C1AT99_9BACT</name>
<feature type="compositionally biased region" description="Basic and acidic residues" evidence="5">
    <location>
        <begin position="313"/>
        <end position="325"/>
    </location>
</feature>
<dbReference type="Gene3D" id="1.10.10.10">
    <property type="entry name" value="Winged helix-like DNA-binding domain superfamily/Winged helix DNA-binding domain"/>
    <property type="match status" value="1"/>
</dbReference>
<dbReference type="Pfam" id="PF08281">
    <property type="entry name" value="Sigma70_r4_2"/>
    <property type="match status" value="1"/>
</dbReference>
<dbReference type="GO" id="GO:0003677">
    <property type="term" value="F:DNA binding"/>
    <property type="evidence" value="ECO:0007669"/>
    <property type="project" value="InterPro"/>
</dbReference>
<dbReference type="EMBL" id="CP042425">
    <property type="protein sequence ID" value="QEL20822.1"/>
    <property type="molecule type" value="Genomic_DNA"/>
</dbReference>
<dbReference type="Gene3D" id="1.10.1740.10">
    <property type="match status" value="1"/>
</dbReference>
<dbReference type="PANTHER" id="PTHR43133">
    <property type="entry name" value="RNA POLYMERASE ECF-TYPE SIGMA FACTO"/>
    <property type="match status" value="1"/>
</dbReference>
<keyword evidence="4" id="KW-0804">Transcription</keyword>
<dbReference type="RefSeq" id="WP_149115076.1">
    <property type="nucleotide sequence ID" value="NZ_CP042425.1"/>
</dbReference>
<dbReference type="InterPro" id="IPR036388">
    <property type="entry name" value="WH-like_DNA-bd_sf"/>
</dbReference>
<dbReference type="InterPro" id="IPR039425">
    <property type="entry name" value="RNA_pol_sigma-70-like"/>
</dbReference>
<dbReference type="KEGG" id="lrs:PX52LOC_07942"/>
<proteinExistence type="inferred from homology"/>
<evidence type="ECO:0000313" key="9">
    <source>
        <dbReference type="Proteomes" id="UP000324974"/>
    </source>
</evidence>
<dbReference type="InterPro" id="IPR013249">
    <property type="entry name" value="RNA_pol_sigma70_r4_t2"/>
</dbReference>
<evidence type="ECO:0000256" key="5">
    <source>
        <dbReference type="SAM" id="MobiDB-lite"/>
    </source>
</evidence>
<evidence type="ECO:0000259" key="7">
    <source>
        <dbReference type="Pfam" id="PF08281"/>
    </source>
</evidence>
<dbReference type="SUPFAM" id="SSF88946">
    <property type="entry name" value="Sigma2 domain of RNA polymerase sigma factors"/>
    <property type="match status" value="1"/>
</dbReference>
<dbReference type="Pfam" id="PF04542">
    <property type="entry name" value="Sigma70_r2"/>
    <property type="match status" value="1"/>
</dbReference>
<dbReference type="InterPro" id="IPR014284">
    <property type="entry name" value="RNA_pol_sigma-70_dom"/>
</dbReference>
<dbReference type="AlphaFoldDB" id="A0A5C1AT99"/>
<evidence type="ECO:0000259" key="6">
    <source>
        <dbReference type="Pfam" id="PF04542"/>
    </source>
</evidence>
<evidence type="ECO:0000256" key="1">
    <source>
        <dbReference type="ARBA" id="ARBA00010641"/>
    </source>
</evidence>
<accession>A0A5C1AT99</accession>
<evidence type="ECO:0000256" key="3">
    <source>
        <dbReference type="ARBA" id="ARBA00023082"/>
    </source>
</evidence>
<dbReference type="PANTHER" id="PTHR43133:SF51">
    <property type="entry name" value="RNA POLYMERASE SIGMA FACTOR"/>
    <property type="match status" value="1"/>
</dbReference>
<dbReference type="Proteomes" id="UP000324974">
    <property type="component" value="Chromosome"/>
</dbReference>
<sequence>MPRNRLPLPFLTAGHAAEGLPDADLVARFLMDRSPAAFEALVWRHGPMVRAVCRSVLRNTADADDAFQATFLVLAHKAVSIRRPSAVGGWLYGVAVRVARKAKKSAGRFPVTQDLTERASCSVPEPHDDVWPVIDEEIQRLPERYRAAVHLCYVAGLTTAEAAARLGIPKGTVLSRLAWGRGRLQARLTRRGITAGVAVLTTTATGATARLLDPQLVRATVQAATGGMVPAAAPAASLTAISLSQGVISEMALHKFRAAVLALAVSVSAAGVGVGGWAMAGGDDGKPVVEKKGETTPPPNDSLPKVTPPASDPPKEASPKVEEPASKSVTMQDLLTRLERQEKLNQDLRKELDRLNTPPAVPTPMASVLPVPVTPPPPPLDLPTASPPPLSVGGDPPAIPTAAAVPVPANPAVERGPGPAAKNGTMTIAKPGGTWYRVSGDAVCCLTFTEDRLTITNDLYVQGVEKGVPASRPATVTIEADYAISKDGVVFGYITGVDAPEGVGGSWQALEEQPFAFRFRADEKALTVKDVKLRRSGGAGPAMPPPAGEIEKLLIAGRYTDKKPAVPLAIPRADPLVESPRPDIIPSSKPARK</sequence>
<feature type="region of interest" description="Disordered" evidence="5">
    <location>
        <begin position="572"/>
        <end position="593"/>
    </location>
</feature>
<evidence type="ECO:0000256" key="4">
    <source>
        <dbReference type="ARBA" id="ARBA00023163"/>
    </source>
</evidence>
<dbReference type="InterPro" id="IPR007627">
    <property type="entry name" value="RNA_pol_sigma70_r2"/>
</dbReference>
<organism evidence="8 9">
    <name type="scientific">Limnoglobus roseus</name>
    <dbReference type="NCBI Taxonomy" id="2598579"/>
    <lineage>
        <taxon>Bacteria</taxon>
        <taxon>Pseudomonadati</taxon>
        <taxon>Planctomycetota</taxon>
        <taxon>Planctomycetia</taxon>
        <taxon>Gemmatales</taxon>
        <taxon>Gemmataceae</taxon>
        <taxon>Limnoglobus</taxon>
    </lineage>
</organism>
<dbReference type="GO" id="GO:0016987">
    <property type="term" value="F:sigma factor activity"/>
    <property type="evidence" value="ECO:0007669"/>
    <property type="project" value="UniProtKB-KW"/>
</dbReference>
<dbReference type="InterPro" id="IPR013325">
    <property type="entry name" value="RNA_pol_sigma_r2"/>
</dbReference>
<feature type="domain" description="RNA polymerase sigma factor 70 region 4 type 2" evidence="7">
    <location>
        <begin position="134"/>
        <end position="182"/>
    </location>
</feature>
<gene>
    <name evidence="8" type="ORF">PX52LOC_07942</name>
</gene>
<keyword evidence="2" id="KW-0805">Transcription regulation</keyword>
<dbReference type="InterPro" id="IPR013324">
    <property type="entry name" value="RNA_pol_sigma_r3/r4-like"/>
</dbReference>
<dbReference type="CDD" id="cd06171">
    <property type="entry name" value="Sigma70_r4"/>
    <property type="match status" value="1"/>
</dbReference>